<dbReference type="RefSeq" id="WP_103918524.1">
    <property type="nucleotide sequence ID" value="NZ_FMSV02000052.1"/>
</dbReference>
<feature type="transmembrane region" description="Helical" evidence="5">
    <location>
        <begin position="207"/>
        <end position="227"/>
    </location>
</feature>
<comment type="subcellular location">
    <subcellularLocation>
        <location evidence="1">Membrane</location>
        <topology evidence="1">Multi-pass membrane protein</topology>
    </subcellularLocation>
</comment>
<gene>
    <name evidence="7" type="ORF">MBHS_00302</name>
</gene>
<dbReference type="GO" id="GO:0140359">
    <property type="term" value="F:ABC-type transporter activity"/>
    <property type="evidence" value="ECO:0007669"/>
    <property type="project" value="InterPro"/>
</dbReference>
<protein>
    <submittedName>
        <fullName evidence="7">ABC-2 type transporter</fullName>
    </submittedName>
</protein>
<evidence type="ECO:0000313" key="8">
    <source>
        <dbReference type="Proteomes" id="UP000236724"/>
    </source>
</evidence>
<evidence type="ECO:0000256" key="5">
    <source>
        <dbReference type="SAM" id="Phobius"/>
    </source>
</evidence>
<dbReference type="InterPro" id="IPR013525">
    <property type="entry name" value="ABC2_TM"/>
</dbReference>
<feature type="transmembrane region" description="Helical" evidence="5">
    <location>
        <begin position="436"/>
        <end position="455"/>
    </location>
</feature>
<evidence type="ECO:0000259" key="6">
    <source>
        <dbReference type="Pfam" id="PF01061"/>
    </source>
</evidence>
<sequence>MQSFKSIAPTRSSLMSHMMQITYLSHRRLLAFYRDKNDVAVTFLQAPLLAVIFFIVFQEVLTPYPTDLFQPLGKYATANILIFIAVLSAVWFGASKAIVEIPAHLVLYRQEHLSFLSPLHFITAHFIALALIALVQIILFSLSFHTLFVAIPAFISPESALLSTDSPWHMRLAPGFWLKFTVLLWLTALLSITTAMLISIFVKTRAAATAVLTFLMIVQLLLGGSLIQPVKKMNTPVRTAALLTASRWGFEAAIIEFEQSLRLAMPLYQLNPDAVSFSFAQAAGKDESLFQSRVSMEVESVLQQLSAIEVENLRSLLEAEPRLQWQACICKAINRLEEPLSSQEQTLAEACYAKTVFQPDTALSSRHQSLAQKRHCIYEKMTEEDLREVLKSTANHILSLLERDGDVSGLERQLLNKMLVVDPKIALYRQFHRQTVYGMLAFLTLLGLLFTWLMFRWREA</sequence>
<dbReference type="OrthoDB" id="9804819at2"/>
<feature type="transmembrane region" description="Helical" evidence="5">
    <location>
        <begin position="176"/>
        <end position="201"/>
    </location>
</feature>
<keyword evidence="3 5" id="KW-1133">Transmembrane helix</keyword>
<feature type="domain" description="ABC-2 type transporter transmembrane" evidence="6">
    <location>
        <begin position="20"/>
        <end position="254"/>
    </location>
</feature>
<evidence type="ECO:0000256" key="2">
    <source>
        <dbReference type="ARBA" id="ARBA00022692"/>
    </source>
</evidence>
<organism evidence="7 8">
    <name type="scientific">Candidatus Venteria ishoeyi</name>
    <dbReference type="NCBI Taxonomy" id="1899563"/>
    <lineage>
        <taxon>Bacteria</taxon>
        <taxon>Pseudomonadati</taxon>
        <taxon>Pseudomonadota</taxon>
        <taxon>Gammaproteobacteria</taxon>
        <taxon>Thiotrichales</taxon>
        <taxon>Thiotrichaceae</taxon>
        <taxon>Venteria</taxon>
    </lineage>
</organism>
<dbReference type="AlphaFoldDB" id="A0A1H6F5V4"/>
<evidence type="ECO:0000313" key="7">
    <source>
        <dbReference type="EMBL" id="SEH04456.1"/>
    </source>
</evidence>
<accession>A0A1H6F5V4</accession>
<evidence type="ECO:0000256" key="1">
    <source>
        <dbReference type="ARBA" id="ARBA00004141"/>
    </source>
</evidence>
<feature type="transmembrane region" description="Helical" evidence="5">
    <location>
        <begin position="76"/>
        <end position="94"/>
    </location>
</feature>
<evidence type="ECO:0000256" key="4">
    <source>
        <dbReference type="ARBA" id="ARBA00023136"/>
    </source>
</evidence>
<keyword evidence="2 5" id="KW-0812">Transmembrane</keyword>
<dbReference type="Proteomes" id="UP000236724">
    <property type="component" value="Unassembled WGS sequence"/>
</dbReference>
<name>A0A1H6F5V4_9GAMM</name>
<keyword evidence="8" id="KW-1185">Reference proteome</keyword>
<feature type="transmembrane region" description="Helical" evidence="5">
    <location>
        <begin position="37"/>
        <end position="56"/>
    </location>
</feature>
<keyword evidence="4 5" id="KW-0472">Membrane</keyword>
<dbReference type="GO" id="GO:0016020">
    <property type="term" value="C:membrane"/>
    <property type="evidence" value="ECO:0007669"/>
    <property type="project" value="UniProtKB-SubCell"/>
</dbReference>
<proteinExistence type="predicted"/>
<reference evidence="7 8" key="1">
    <citation type="submission" date="2016-10" db="EMBL/GenBank/DDBJ databases">
        <authorList>
            <person name="de Groot N.N."/>
        </authorList>
    </citation>
    <scope>NUCLEOTIDE SEQUENCE [LARGE SCALE GENOMIC DNA]</scope>
    <source>
        <strain evidence="7">MBHS1</strain>
    </source>
</reference>
<dbReference type="Pfam" id="PF01061">
    <property type="entry name" value="ABC2_membrane"/>
    <property type="match status" value="1"/>
</dbReference>
<evidence type="ECO:0000256" key="3">
    <source>
        <dbReference type="ARBA" id="ARBA00022989"/>
    </source>
</evidence>
<feature type="transmembrane region" description="Helical" evidence="5">
    <location>
        <begin position="115"/>
        <end position="138"/>
    </location>
</feature>
<dbReference type="EMBL" id="FMSV02000052">
    <property type="protein sequence ID" value="SEH04456.1"/>
    <property type="molecule type" value="Genomic_DNA"/>
</dbReference>